<proteinExistence type="predicted"/>
<accession>A0ABT0BXM9</accession>
<comment type="caution">
    <text evidence="1">The sequence shown here is derived from an EMBL/GenBank/DDBJ whole genome shotgun (WGS) entry which is preliminary data.</text>
</comment>
<gene>
    <name evidence="1" type="ORF">MUN53_01945</name>
</gene>
<dbReference type="EMBL" id="JAKZMM010000003">
    <property type="protein sequence ID" value="MCJ2379385.1"/>
    <property type="molecule type" value="Genomic_DNA"/>
</dbReference>
<name>A0ABT0BXM9_9BACT</name>
<dbReference type="Proteomes" id="UP001165444">
    <property type="component" value="Unassembled WGS sequence"/>
</dbReference>
<evidence type="ECO:0000313" key="1">
    <source>
        <dbReference type="EMBL" id="MCJ2379385.1"/>
    </source>
</evidence>
<protein>
    <submittedName>
        <fullName evidence="1">Uncharacterized protein</fullName>
    </submittedName>
</protein>
<sequence length="214" mass="24785">MTDCFFIYYDVNIFLDTVYITSSNNEDSNSVCQYRIGIARGDSYNGNGFNNMYIFTSGRLEELKIKSWQISPIVKMPYSWGGYSDEISVKDINGDLYTIKINPDPTSLFKKNDNFSIDIEYVFKTIRNLENILNISHLKILQSIDKLKKRLSFHSNKECSLATIDQYIQDIKQLKITCDSFIKEISDEQVIKTIKTEQNEIAKLFNQISLTLTD</sequence>
<keyword evidence="2" id="KW-1185">Reference proteome</keyword>
<organism evidence="1 2">
    <name type="scientific">Parabacteroides faecalis</name>
    <dbReference type="NCBI Taxonomy" id="2924040"/>
    <lineage>
        <taxon>Bacteria</taxon>
        <taxon>Pseudomonadati</taxon>
        <taxon>Bacteroidota</taxon>
        <taxon>Bacteroidia</taxon>
        <taxon>Bacteroidales</taxon>
        <taxon>Tannerellaceae</taxon>
        <taxon>Parabacteroides</taxon>
    </lineage>
</organism>
<evidence type="ECO:0000313" key="2">
    <source>
        <dbReference type="Proteomes" id="UP001165444"/>
    </source>
</evidence>
<reference evidence="1 2" key="1">
    <citation type="submission" date="2022-03" db="EMBL/GenBank/DDBJ databases">
        <title>Parabacteroides sp. nov. isolated from swine feces.</title>
        <authorList>
            <person name="Bak J.E."/>
        </authorList>
    </citation>
    <scope>NUCLEOTIDE SEQUENCE [LARGE SCALE GENOMIC DNA]</scope>
    <source>
        <strain evidence="1 2">AGMB00274</strain>
    </source>
</reference>
<dbReference type="RefSeq" id="WP_243323187.1">
    <property type="nucleotide sequence ID" value="NZ_JAKZMM010000003.1"/>
</dbReference>